<dbReference type="Proteomes" id="UP000257559">
    <property type="component" value="Chromosome"/>
</dbReference>
<dbReference type="InterPro" id="IPR029039">
    <property type="entry name" value="Flavoprotein-like_sf"/>
</dbReference>
<gene>
    <name evidence="2" type="primary">azoR_2</name>
    <name evidence="2" type="ORF">NCTC10132_00756</name>
</gene>
<keyword evidence="2" id="KW-0560">Oxidoreductase</keyword>
<dbReference type="GO" id="GO:0016491">
    <property type="term" value="F:oxidoreductase activity"/>
    <property type="evidence" value="ECO:0007669"/>
    <property type="project" value="UniProtKB-KW"/>
</dbReference>
<evidence type="ECO:0000313" key="3">
    <source>
        <dbReference type="Proteomes" id="UP000257559"/>
    </source>
</evidence>
<reference evidence="3" key="1">
    <citation type="submission" date="2018-06" db="EMBL/GenBank/DDBJ databases">
        <authorList>
            <consortium name="Pathogen Informatics"/>
        </authorList>
    </citation>
    <scope>NUCLEOTIDE SEQUENCE [LARGE SCALE GENOMIC DNA]</scope>
    <source>
        <strain evidence="3">NCTC10132</strain>
    </source>
</reference>
<proteinExistence type="predicted"/>
<dbReference type="KEGG" id="medw:NCTC10132_00756"/>
<evidence type="ECO:0000259" key="1">
    <source>
        <dbReference type="Pfam" id="PF02525"/>
    </source>
</evidence>
<dbReference type="AlphaFoldDB" id="A0A3B0QBZ0"/>
<organism evidence="2 3">
    <name type="scientific">Mycoplasmopsis edwardii</name>
    <dbReference type="NCBI Taxonomy" id="53558"/>
    <lineage>
        <taxon>Bacteria</taxon>
        <taxon>Bacillati</taxon>
        <taxon>Mycoplasmatota</taxon>
        <taxon>Mycoplasmoidales</taxon>
        <taxon>Metamycoplasmataceae</taxon>
        <taxon>Mycoplasmopsis</taxon>
    </lineage>
</organism>
<name>A0A3B0QBZ0_9BACT</name>
<feature type="non-terminal residue" evidence="2">
    <location>
        <position position="60"/>
    </location>
</feature>
<dbReference type="EMBL" id="LS991951">
    <property type="protein sequence ID" value="SYV97391.1"/>
    <property type="molecule type" value="Genomic_DNA"/>
</dbReference>
<feature type="domain" description="Flavodoxin-like fold" evidence="1">
    <location>
        <begin position="3"/>
        <end position="54"/>
    </location>
</feature>
<dbReference type="Pfam" id="PF02525">
    <property type="entry name" value="Flavodoxin_2"/>
    <property type="match status" value="1"/>
</dbReference>
<dbReference type="SUPFAM" id="SSF52218">
    <property type="entry name" value="Flavoproteins"/>
    <property type="match status" value="1"/>
</dbReference>
<accession>A0A3B0QBZ0</accession>
<evidence type="ECO:0000313" key="2">
    <source>
        <dbReference type="EMBL" id="SYV97391.1"/>
    </source>
</evidence>
<keyword evidence="3" id="KW-1185">Reference proteome</keyword>
<dbReference type="EC" id="1.7.-.-" evidence="2"/>
<dbReference type="Gene3D" id="3.40.50.360">
    <property type="match status" value="1"/>
</dbReference>
<sequence>MSMVNYGPTAVVKNFIDGVAVANKTFSYKYSTTQDAVGFLTNLNVLVIGSQGANFGTYPW</sequence>
<dbReference type="InterPro" id="IPR003680">
    <property type="entry name" value="Flavodoxin_fold"/>
</dbReference>
<protein>
    <submittedName>
        <fullName evidence="2">FMN-dependent NADH-azoreductase</fullName>
        <ecNumber evidence="2">1.7.-.-</ecNumber>
    </submittedName>
</protein>